<proteinExistence type="inferred from homology"/>
<dbReference type="Proteomes" id="UP001172457">
    <property type="component" value="Chromosome 5"/>
</dbReference>
<name>A0AA38T5V2_9ASTR</name>
<protein>
    <recommendedName>
        <fullName evidence="9">Fe2OG dioxygenase domain-containing protein</fullName>
    </recommendedName>
</protein>
<dbReference type="PANTHER" id="PTHR47991">
    <property type="entry name" value="OXOGLUTARATE/IRON-DEPENDENT DIOXYGENASE"/>
    <property type="match status" value="1"/>
</dbReference>
<dbReference type="AlphaFoldDB" id="A0AA38T5V2"/>
<comment type="catalytic activity">
    <reaction evidence="7">
        <text>salicylate + NADH + O2 + H(+) = 2,3-dihydroxybenzoate + NAD(+) + H2O</text>
        <dbReference type="Rhea" id="RHEA:51792"/>
        <dbReference type="ChEBI" id="CHEBI:15377"/>
        <dbReference type="ChEBI" id="CHEBI:15378"/>
        <dbReference type="ChEBI" id="CHEBI:15379"/>
        <dbReference type="ChEBI" id="CHEBI:30762"/>
        <dbReference type="ChEBI" id="CHEBI:36654"/>
        <dbReference type="ChEBI" id="CHEBI:57540"/>
        <dbReference type="ChEBI" id="CHEBI:57945"/>
    </reaction>
</comment>
<dbReference type="InterPro" id="IPR026992">
    <property type="entry name" value="DIOX_N"/>
</dbReference>
<dbReference type="GO" id="GO:0046872">
    <property type="term" value="F:metal ion binding"/>
    <property type="evidence" value="ECO:0007669"/>
    <property type="project" value="UniProtKB-KW"/>
</dbReference>
<comment type="cofactor">
    <cofactor evidence="1">
        <name>L-ascorbate</name>
        <dbReference type="ChEBI" id="CHEBI:38290"/>
    </cofactor>
</comment>
<dbReference type="Pfam" id="PF14226">
    <property type="entry name" value="DIOX_N"/>
    <property type="match status" value="1"/>
</dbReference>
<dbReference type="InterPro" id="IPR005123">
    <property type="entry name" value="Oxoglu/Fe-dep_dioxygenase_dom"/>
</dbReference>
<keyword evidence="3 8" id="KW-0479">Metal-binding</keyword>
<comment type="similarity">
    <text evidence="2 8">Belongs to the iron/ascorbate-dependent oxidoreductase family.</text>
</comment>
<accession>A0AA38T5V2</accession>
<evidence type="ECO:0000256" key="3">
    <source>
        <dbReference type="ARBA" id="ARBA00022723"/>
    </source>
</evidence>
<evidence type="ECO:0000256" key="5">
    <source>
        <dbReference type="ARBA" id="ARBA00023002"/>
    </source>
</evidence>
<evidence type="ECO:0000256" key="2">
    <source>
        <dbReference type="ARBA" id="ARBA00008056"/>
    </source>
</evidence>
<dbReference type="Gene3D" id="2.60.120.330">
    <property type="entry name" value="B-lactam Antibiotic, Isopenicillin N Synthase, Chain"/>
    <property type="match status" value="1"/>
</dbReference>
<keyword evidence="11" id="KW-1185">Reference proteome</keyword>
<dbReference type="GO" id="GO:0016705">
    <property type="term" value="F:oxidoreductase activity, acting on paired donors, with incorporation or reduction of molecular oxygen"/>
    <property type="evidence" value="ECO:0007669"/>
    <property type="project" value="UniProtKB-ARBA"/>
</dbReference>
<evidence type="ECO:0000256" key="7">
    <source>
        <dbReference type="ARBA" id="ARBA00052233"/>
    </source>
</evidence>
<evidence type="ECO:0000313" key="10">
    <source>
        <dbReference type="EMBL" id="KAJ9547996.1"/>
    </source>
</evidence>
<evidence type="ECO:0000256" key="6">
    <source>
        <dbReference type="ARBA" id="ARBA00023004"/>
    </source>
</evidence>
<dbReference type="EMBL" id="JARYMX010000005">
    <property type="protein sequence ID" value="KAJ9547996.1"/>
    <property type="molecule type" value="Genomic_DNA"/>
</dbReference>
<dbReference type="Pfam" id="PF03171">
    <property type="entry name" value="2OG-FeII_Oxy"/>
    <property type="match status" value="1"/>
</dbReference>
<sequence length="342" mass="39405">MENLLSSWCAGLKSLPQNYVFPEDARPGDQIVPIFKNCPVIDLEKAISGDRNDIIQQILQACQDTGFFQVINHGVCEDLINDTMRIIKEFFNMPNEDKESLYSLDPHKSCRLYTSSFDYAREPIHLWRDSLKHPCHPLEQWVDFWPQKPSKYRDVVGKYTVEVRNLSLKILEMIREGLELKPGYFGDELTGIQMLTLNHYPPCPEPSLAMGISKHRDPNIITVLYQENMCGLQVLKDGQWFGVEPFPNAFVVNLGQQLKVISNGKFESAEHRAVTNSKEPRYTIASFINPRNDAIIEPAKEVLEKDNCRPIFRAFSYNDFHHAFEQHRGEGEATLEVFKIKD</sequence>
<evidence type="ECO:0000313" key="11">
    <source>
        <dbReference type="Proteomes" id="UP001172457"/>
    </source>
</evidence>
<reference evidence="10" key="1">
    <citation type="submission" date="2023-03" db="EMBL/GenBank/DDBJ databases">
        <title>Chromosome-scale reference genome and RAD-based genetic map of yellow starthistle (Centaurea solstitialis) reveal putative structural variation and QTLs associated with invader traits.</title>
        <authorList>
            <person name="Reatini B."/>
            <person name="Cang F.A."/>
            <person name="Jiang Q."/>
            <person name="Mckibben M.T.W."/>
            <person name="Barker M.S."/>
            <person name="Rieseberg L.H."/>
            <person name="Dlugosch K.M."/>
        </authorList>
    </citation>
    <scope>NUCLEOTIDE SEQUENCE</scope>
    <source>
        <strain evidence="10">CAN-66</strain>
        <tissue evidence="10">Leaf</tissue>
    </source>
</reference>
<evidence type="ECO:0000259" key="9">
    <source>
        <dbReference type="PROSITE" id="PS51471"/>
    </source>
</evidence>
<evidence type="ECO:0000256" key="8">
    <source>
        <dbReference type="RuleBase" id="RU003682"/>
    </source>
</evidence>
<keyword evidence="6 8" id="KW-0408">Iron</keyword>
<organism evidence="10 11">
    <name type="scientific">Centaurea solstitialis</name>
    <name type="common">yellow star-thistle</name>
    <dbReference type="NCBI Taxonomy" id="347529"/>
    <lineage>
        <taxon>Eukaryota</taxon>
        <taxon>Viridiplantae</taxon>
        <taxon>Streptophyta</taxon>
        <taxon>Embryophyta</taxon>
        <taxon>Tracheophyta</taxon>
        <taxon>Spermatophyta</taxon>
        <taxon>Magnoliopsida</taxon>
        <taxon>eudicotyledons</taxon>
        <taxon>Gunneridae</taxon>
        <taxon>Pentapetalae</taxon>
        <taxon>asterids</taxon>
        <taxon>campanulids</taxon>
        <taxon>Asterales</taxon>
        <taxon>Asteraceae</taxon>
        <taxon>Carduoideae</taxon>
        <taxon>Cardueae</taxon>
        <taxon>Centaureinae</taxon>
        <taxon>Centaurea</taxon>
    </lineage>
</organism>
<dbReference type="InterPro" id="IPR027443">
    <property type="entry name" value="IPNS-like_sf"/>
</dbReference>
<evidence type="ECO:0000256" key="1">
    <source>
        <dbReference type="ARBA" id="ARBA00001961"/>
    </source>
</evidence>
<dbReference type="GO" id="GO:0002229">
    <property type="term" value="P:defense response to oomycetes"/>
    <property type="evidence" value="ECO:0007669"/>
    <property type="project" value="UniProtKB-ARBA"/>
</dbReference>
<dbReference type="InterPro" id="IPR044861">
    <property type="entry name" value="IPNS-like_FE2OG_OXY"/>
</dbReference>
<dbReference type="SUPFAM" id="SSF51197">
    <property type="entry name" value="Clavaminate synthase-like"/>
    <property type="match status" value="1"/>
</dbReference>
<keyword evidence="4" id="KW-0223">Dioxygenase</keyword>
<dbReference type="GO" id="GO:0051213">
    <property type="term" value="F:dioxygenase activity"/>
    <property type="evidence" value="ECO:0007669"/>
    <property type="project" value="UniProtKB-KW"/>
</dbReference>
<dbReference type="PROSITE" id="PS51471">
    <property type="entry name" value="FE2OG_OXY"/>
    <property type="match status" value="1"/>
</dbReference>
<dbReference type="FunFam" id="2.60.120.330:FF:000007">
    <property type="entry name" value="Protein DMR6-like oxygenase 2"/>
    <property type="match status" value="1"/>
</dbReference>
<gene>
    <name evidence="10" type="ORF">OSB04_020539</name>
</gene>
<comment type="caution">
    <text evidence="10">The sequence shown here is derived from an EMBL/GenBank/DDBJ whole genome shotgun (WGS) entry which is preliminary data.</text>
</comment>
<dbReference type="InterPro" id="IPR050295">
    <property type="entry name" value="Plant_2OG-oxidoreductases"/>
</dbReference>
<feature type="domain" description="Fe2OG dioxygenase" evidence="9">
    <location>
        <begin position="190"/>
        <end position="290"/>
    </location>
</feature>
<keyword evidence="5 8" id="KW-0560">Oxidoreductase</keyword>
<evidence type="ECO:0000256" key="4">
    <source>
        <dbReference type="ARBA" id="ARBA00022964"/>
    </source>
</evidence>